<dbReference type="AlphaFoldDB" id="A0A813LZP2"/>
<organism evidence="2 3">
    <name type="scientific">Brachionus calyciflorus</name>
    <dbReference type="NCBI Taxonomy" id="104777"/>
    <lineage>
        <taxon>Eukaryota</taxon>
        <taxon>Metazoa</taxon>
        <taxon>Spiralia</taxon>
        <taxon>Gnathifera</taxon>
        <taxon>Rotifera</taxon>
        <taxon>Eurotatoria</taxon>
        <taxon>Monogononta</taxon>
        <taxon>Pseudotrocha</taxon>
        <taxon>Ploima</taxon>
        <taxon>Brachionidae</taxon>
        <taxon>Brachionus</taxon>
    </lineage>
</organism>
<sequence length="566" mass="63343">MMTNQVNGSNNNQSNQTTSQSVNGTQTVTNSNQTQSQASSILITSIPSLTATASAIAATSTSSTPSNSESAIIKVNNNGTALIEMIMCKLVTPFHVINDPRLLECGSSACLDCIMSIKDNDRNLKCPYCNNIHKIPVDTSKLISNKNLQTFLKINFADLNQNFNKQLEDSMFALEQKIQTQNMAMENFDNYLTLVQNDVQMKIENMKNQLEKYAEQFLDSIKVVRKEVQKQWNEHSSPTFASPTSINTANSGNILITTNQNLLNINTQQLQPQIQITKDKTYQIIGIKNESLIPGNLNVLTLLNSNNPLTHSTYQLTNTFTTTSSNNSSSNSTPTSMTTLQTANPQTIQQAQTNQQANSTNLVHHQSHNDQNINNNSNNLNNLNKQRNNQNLINNSNKTTLLQHNDALNTSLDVLTNTFNFSNSSSWNGNEDDLEDFETEINLKPVPTNLTASSGSNANQKRHLNKEQAQFNKFVRDEVSKKFGEDFLLQHEVNQLESSIMELIKTEAISSFLPKDTTPARAWTLAKVSLRSLKRDLRRKQGLSNKKESHEGKMRNKLNFSYNNQI</sequence>
<accession>A0A813LZP2</accession>
<gene>
    <name evidence="2" type="ORF">OXX778_LOCUS765</name>
</gene>
<dbReference type="InterPro" id="IPR013083">
    <property type="entry name" value="Znf_RING/FYVE/PHD"/>
</dbReference>
<keyword evidence="3" id="KW-1185">Reference proteome</keyword>
<evidence type="ECO:0000313" key="3">
    <source>
        <dbReference type="Proteomes" id="UP000663879"/>
    </source>
</evidence>
<dbReference type="SUPFAM" id="SSF57850">
    <property type="entry name" value="RING/U-box"/>
    <property type="match status" value="1"/>
</dbReference>
<feature type="region of interest" description="Disordered" evidence="1">
    <location>
        <begin position="1"/>
        <end position="34"/>
    </location>
</feature>
<dbReference type="EMBL" id="CAJNOC010000041">
    <property type="protein sequence ID" value="CAF0709214.1"/>
    <property type="molecule type" value="Genomic_DNA"/>
</dbReference>
<evidence type="ECO:0000256" key="1">
    <source>
        <dbReference type="SAM" id="MobiDB-lite"/>
    </source>
</evidence>
<name>A0A813LZP2_9BILA</name>
<proteinExistence type="predicted"/>
<feature type="region of interest" description="Disordered" evidence="1">
    <location>
        <begin position="355"/>
        <end position="385"/>
    </location>
</feature>
<feature type="compositionally biased region" description="Basic and acidic residues" evidence="1">
    <location>
        <begin position="545"/>
        <end position="554"/>
    </location>
</feature>
<dbReference type="Gene3D" id="3.30.40.10">
    <property type="entry name" value="Zinc/RING finger domain, C3HC4 (zinc finger)"/>
    <property type="match status" value="1"/>
</dbReference>
<protein>
    <submittedName>
        <fullName evidence="2">Uncharacterized protein</fullName>
    </submittedName>
</protein>
<comment type="caution">
    <text evidence="2">The sequence shown here is derived from an EMBL/GenBank/DDBJ whole genome shotgun (WGS) entry which is preliminary data.</text>
</comment>
<feature type="compositionally biased region" description="Low complexity" evidence="1">
    <location>
        <begin position="369"/>
        <end position="385"/>
    </location>
</feature>
<evidence type="ECO:0000313" key="2">
    <source>
        <dbReference type="EMBL" id="CAF0709214.1"/>
    </source>
</evidence>
<dbReference type="Proteomes" id="UP000663879">
    <property type="component" value="Unassembled WGS sequence"/>
</dbReference>
<feature type="region of interest" description="Disordered" evidence="1">
    <location>
        <begin position="537"/>
        <end position="566"/>
    </location>
</feature>
<reference evidence="2" key="1">
    <citation type="submission" date="2021-02" db="EMBL/GenBank/DDBJ databases">
        <authorList>
            <person name="Nowell W R."/>
        </authorList>
    </citation>
    <scope>NUCLEOTIDE SEQUENCE</scope>
    <source>
        <strain evidence="2">Ploen Becks lab</strain>
    </source>
</reference>